<gene>
    <name evidence="1" type="ORF">BDY19DRAFT_905487</name>
</gene>
<accession>A0ACB8U5Z0</accession>
<keyword evidence="2" id="KW-1185">Reference proteome</keyword>
<evidence type="ECO:0000313" key="2">
    <source>
        <dbReference type="Proteomes" id="UP001055072"/>
    </source>
</evidence>
<evidence type="ECO:0000313" key="1">
    <source>
        <dbReference type="EMBL" id="KAI0089733.1"/>
    </source>
</evidence>
<dbReference type="EMBL" id="MU274909">
    <property type="protein sequence ID" value="KAI0089733.1"/>
    <property type="molecule type" value="Genomic_DNA"/>
</dbReference>
<protein>
    <submittedName>
        <fullName evidence="1">Uncharacterized protein</fullName>
    </submittedName>
</protein>
<proteinExistence type="predicted"/>
<organism evidence="1 2">
    <name type="scientific">Irpex rosettiformis</name>
    <dbReference type="NCBI Taxonomy" id="378272"/>
    <lineage>
        <taxon>Eukaryota</taxon>
        <taxon>Fungi</taxon>
        <taxon>Dikarya</taxon>
        <taxon>Basidiomycota</taxon>
        <taxon>Agaricomycotina</taxon>
        <taxon>Agaricomycetes</taxon>
        <taxon>Polyporales</taxon>
        <taxon>Irpicaceae</taxon>
        <taxon>Irpex</taxon>
    </lineage>
</organism>
<comment type="caution">
    <text evidence="1">The sequence shown here is derived from an EMBL/GenBank/DDBJ whole genome shotgun (WGS) entry which is preliminary data.</text>
</comment>
<name>A0ACB8U5Z0_9APHY</name>
<reference evidence="1" key="1">
    <citation type="journal article" date="2021" name="Environ. Microbiol.">
        <title>Gene family expansions and transcriptome signatures uncover fungal adaptations to wood decay.</title>
        <authorList>
            <person name="Hage H."/>
            <person name="Miyauchi S."/>
            <person name="Viragh M."/>
            <person name="Drula E."/>
            <person name="Min B."/>
            <person name="Chaduli D."/>
            <person name="Navarro D."/>
            <person name="Favel A."/>
            <person name="Norest M."/>
            <person name="Lesage-Meessen L."/>
            <person name="Balint B."/>
            <person name="Merenyi Z."/>
            <person name="de Eugenio L."/>
            <person name="Morin E."/>
            <person name="Martinez A.T."/>
            <person name="Baldrian P."/>
            <person name="Stursova M."/>
            <person name="Martinez M.J."/>
            <person name="Novotny C."/>
            <person name="Magnuson J.K."/>
            <person name="Spatafora J.W."/>
            <person name="Maurice S."/>
            <person name="Pangilinan J."/>
            <person name="Andreopoulos W."/>
            <person name="LaButti K."/>
            <person name="Hundley H."/>
            <person name="Na H."/>
            <person name="Kuo A."/>
            <person name="Barry K."/>
            <person name="Lipzen A."/>
            <person name="Henrissat B."/>
            <person name="Riley R."/>
            <person name="Ahrendt S."/>
            <person name="Nagy L.G."/>
            <person name="Grigoriev I.V."/>
            <person name="Martin F."/>
            <person name="Rosso M.N."/>
        </authorList>
    </citation>
    <scope>NUCLEOTIDE SEQUENCE</scope>
    <source>
        <strain evidence="1">CBS 384.51</strain>
    </source>
</reference>
<sequence length="571" mass="60688">MRSSSVVFALAAAAAVTPALAAPVSPSSYSRRQTTTTDSGAVKLGNIADVASIGSSVVSVIHNLFGGSSNQQRRDELESLLARAQNELDESGAISFDTIKNLGSIGGSAFSILHNVFGGSSNNQQRDVQDESGAVKLGNIADAASIGSSVVSVLHNLFGGSNNQQRRDELEALFARAQNELDESGAISFDTIKNIGSIGGSAISILHNIFGGSSDNQQQRRELEELFARQSDVDQSDAIKLGTLGTIFSVGAPVIGGIIDHFKNNGNQQQRRELEELFARADDSSIALNTLMKPSIVNEIPFRFGVPKFNIARQSDVDQSDAIKLGTLGTIFSVGAPIIGGIIDHFKNNGNQQQRRELEELFARADDSSAALSTLFHPAIVNKIPLRIGEPIFNIARQSDADQSDAIKLGTLGTIFSVGAPVIGGIIDHFKNGGDQQQQRRGPAELLDASAAPPWLRPGWLKPTPSSKPGMGSNPKMPMIARQQTDVDQSDAIKLGTLGTIFSVGAPVIGGIIDHFKNNGNQQQRRELEELLARADASGALNTLRPFFNTAPPFRTTIGVPALPKSINDLD</sequence>
<dbReference type="Proteomes" id="UP001055072">
    <property type="component" value="Unassembled WGS sequence"/>
</dbReference>